<proteinExistence type="inferred from homology"/>
<dbReference type="Gene3D" id="2.60.40.1180">
    <property type="entry name" value="Golgi alpha-mannosidase II"/>
    <property type="match status" value="4"/>
</dbReference>
<dbReference type="Gene3D" id="2.60.40.1760">
    <property type="entry name" value="glycosyl hydrolase (family 31)"/>
    <property type="match status" value="2"/>
</dbReference>
<feature type="domain" description="P-type" evidence="8">
    <location>
        <begin position="35"/>
        <end position="83"/>
    </location>
</feature>
<dbReference type="RefSeq" id="XP_006826059.1">
    <property type="nucleotide sequence ID" value="XM_006825996.1"/>
</dbReference>
<evidence type="ECO:0000256" key="1">
    <source>
        <dbReference type="ARBA" id="ARBA00004370"/>
    </source>
</evidence>
<evidence type="ECO:0000313" key="10">
    <source>
        <dbReference type="RefSeq" id="XP_006826059.1"/>
    </source>
</evidence>
<organism evidence="9 10">
    <name type="scientific">Saccoglossus kowalevskii</name>
    <name type="common">Acorn worm</name>
    <dbReference type="NCBI Taxonomy" id="10224"/>
    <lineage>
        <taxon>Eukaryota</taxon>
        <taxon>Metazoa</taxon>
        <taxon>Hemichordata</taxon>
        <taxon>Enteropneusta</taxon>
        <taxon>Harrimaniidae</taxon>
        <taxon>Saccoglossus</taxon>
    </lineage>
</organism>
<evidence type="ECO:0000256" key="7">
    <source>
        <dbReference type="SAM" id="Phobius"/>
    </source>
</evidence>
<evidence type="ECO:0000313" key="9">
    <source>
        <dbReference type="Proteomes" id="UP000694865"/>
    </source>
</evidence>
<dbReference type="CDD" id="cd06602">
    <property type="entry name" value="GH31_MGAM_SI_GAA"/>
    <property type="match status" value="2"/>
</dbReference>
<dbReference type="InterPro" id="IPR000322">
    <property type="entry name" value="Glyco_hydro_31_TIM"/>
</dbReference>
<dbReference type="InterPro" id="IPR017853">
    <property type="entry name" value="GH"/>
</dbReference>
<reference evidence="10" key="1">
    <citation type="submission" date="2025-08" db="UniProtKB">
        <authorList>
            <consortium name="RefSeq"/>
        </authorList>
    </citation>
    <scope>IDENTIFICATION</scope>
    <source>
        <tissue evidence="10">Testes</tissue>
    </source>
</reference>
<dbReference type="Pfam" id="PF21365">
    <property type="entry name" value="Glyco_hydro_31_3rd"/>
    <property type="match status" value="2"/>
</dbReference>
<dbReference type="Gene3D" id="4.10.110.10">
    <property type="entry name" value="Spasmolytic Protein, domain 1"/>
    <property type="match status" value="2"/>
</dbReference>
<dbReference type="PROSITE" id="PS51448">
    <property type="entry name" value="P_TREFOIL_2"/>
    <property type="match status" value="2"/>
</dbReference>
<dbReference type="SMART" id="SM00018">
    <property type="entry name" value="PD"/>
    <property type="match status" value="2"/>
</dbReference>
<feature type="domain" description="P-type" evidence="8">
    <location>
        <begin position="937"/>
        <end position="983"/>
    </location>
</feature>
<evidence type="ECO:0000256" key="4">
    <source>
        <dbReference type="ARBA" id="ARBA00023157"/>
    </source>
</evidence>
<keyword evidence="7" id="KW-1133">Transmembrane helix</keyword>
<accession>A0ABM0N1B8</accession>
<dbReference type="SUPFAM" id="SSF74650">
    <property type="entry name" value="Galactose mutarotase-like"/>
    <property type="match status" value="2"/>
</dbReference>
<gene>
    <name evidence="10" type="primary">LOC100368356</name>
</gene>
<keyword evidence="4" id="KW-1015">Disulfide bond</keyword>
<dbReference type="InterPro" id="IPR011013">
    <property type="entry name" value="Gal_mutarotase_sf_dom"/>
</dbReference>
<dbReference type="CDD" id="cd14752">
    <property type="entry name" value="GH31_N"/>
    <property type="match status" value="2"/>
</dbReference>
<dbReference type="PANTHER" id="PTHR22762:SF133">
    <property type="entry name" value="P-TYPE DOMAIN-CONTAINING PROTEIN"/>
    <property type="match status" value="1"/>
</dbReference>
<feature type="transmembrane region" description="Helical" evidence="7">
    <location>
        <begin position="7"/>
        <end position="29"/>
    </location>
</feature>
<comment type="caution">
    <text evidence="6">Lacks conserved residue(s) required for the propagation of feature annotation.</text>
</comment>
<dbReference type="GeneID" id="100368356"/>
<dbReference type="CDD" id="cd00111">
    <property type="entry name" value="Trefoil"/>
    <property type="match status" value="2"/>
</dbReference>
<dbReference type="PANTHER" id="PTHR22762">
    <property type="entry name" value="ALPHA-GLUCOSIDASE"/>
    <property type="match status" value="1"/>
</dbReference>
<keyword evidence="3 7" id="KW-0472">Membrane</keyword>
<comment type="similarity">
    <text evidence="2">Belongs to the glycosyl hydrolase 31 family.</text>
</comment>
<evidence type="ECO:0000256" key="6">
    <source>
        <dbReference type="PROSITE-ProRule" id="PRU00779"/>
    </source>
</evidence>
<evidence type="ECO:0000256" key="3">
    <source>
        <dbReference type="ARBA" id="ARBA00023136"/>
    </source>
</evidence>
<protein>
    <submittedName>
        <fullName evidence="10">Maltase-glucoamylase, intestinal-like</fullName>
    </submittedName>
</protein>
<dbReference type="InterPro" id="IPR013780">
    <property type="entry name" value="Glyco_hydro_b"/>
</dbReference>
<dbReference type="InterPro" id="IPR044913">
    <property type="entry name" value="P_trefoil_dom_sf"/>
</dbReference>
<dbReference type="InterPro" id="IPR048395">
    <property type="entry name" value="Glyco_hydro_31_C"/>
</dbReference>
<dbReference type="InterPro" id="IPR000519">
    <property type="entry name" value="P_trefoil_dom"/>
</dbReference>
<dbReference type="SUPFAM" id="SSF51011">
    <property type="entry name" value="Glycosyl hydrolase domain"/>
    <property type="match status" value="2"/>
</dbReference>
<evidence type="ECO:0000259" key="8">
    <source>
        <dbReference type="PROSITE" id="PS51448"/>
    </source>
</evidence>
<keyword evidence="9" id="KW-1185">Reference proteome</keyword>
<dbReference type="Proteomes" id="UP000694865">
    <property type="component" value="Unplaced"/>
</dbReference>
<keyword evidence="5" id="KW-0325">Glycoprotein</keyword>
<dbReference type="Gene3D" id="3.20.20.80">
    <property type="entry name" value="Glycosidases"/>
    <property type="match status" value="2"/>
</dbReference>
<keyword evidence="7" id="KW-0812">Transmembrane</keyword>
<name>A0ABM0N1B8_SACKO</name>
<dbReference type="SUPFAM" id="SSF51445">
    <property type="entry name" value="(Trans)glycosidases"/>
    <property type="match status" value="2"/>
</dbReference>
<comment type="subcellular location">
    <subcellularLocation>
        <location evidence="1">Membrane</location>
    </subcellularLocation>
</comment>
<dbReference type="Pfam" id="PF01055">
    <property type="entry name" value="Glyco_hydro_31_2nd"/>
    <property type="match status" value="2"/>
</dbReference>
<evidence type="ECO:0000256" key="2">
    <source>
        <dbReference type="ARBA" id="ARBA00007806"/>
    </source>
</evidence>
<evidence type="ECO:0000256" key="5">
    <source>
        <dbReference type="ARBA" id="ARBA00023180"/>
    </source>
</evidence>
<dbReference type="Pfam" id="PF00088">
    <property type="entry name" value="Trefoil"/>
    <property type="match status" value="2"/>
</dbReference>
<sequence>MAKRGAIICGAIAVLVVIAAVILIVYFTLPEDEESVCPSSTIDANRFDCYPEDGADQTKCEERGCCWREPEDDANAPWCFYPTIYGYEVIREPSPIPLGITLNLQWLDDIPRRYPYGVSNTVEKLQVDIEHQTDSRLRIKIYDETTDRFEVPLQLPKVTEKAKNPLYDVKYTDYPFSLQITRIDTGTVIFDTSVGGFTYTNQFIQMSTKFPSSNVYGFGEHNHRQYRHNLDWKTWAIFTRDVAPVDEWNLYGAQPLHMCIEDDGNAHGILFLNSNAMDIVLQPAPALTYRTIGGILDFYIFLGPSPEDIVKQYTLEFTGTPMMPPYWALGFQLCKWGYEDLDQVKNIVEDMRDHNIPQDVQYADIDYMSGYRDFTIDQEKWAGLGEFFDELHAYGQRGIIILDHGIHNEDDVQYAPYESGNVMNIWINESDAVTPIEGEVWPGYSYYPDFTNPECAKWWTNHSVQFYNEVPYDALWIDMNEPSNFVQGSTSDPPCNDNSLNFPPYLPKILGGLMYDKTICMDSVQHLGIQYDLHSLYGHSMSVVTHETLKTIFPDKRSMVLTRSQFAGTGHFAGHWLGDNQSQWRQIPWSVVGMLEYALFGFPYIGADICGFWYNTTESMCQRWQQLGAFYPYSRNHNADGWAHQHPTVWSDDVIDNIRFYLMERYRLLPFLYTLFYGAYTKGSTVVRPFAHEFPTDEKSRDVDTQFLWGPCFMITPVMTEDAVEVDAYFPDDRWYDYYTGEEIAEEIRGTTVTLDAPMDYMPLHVRGGYVIPTQEPNTTTTTSRQNSFGLIVGLGSGNNSESVGNMFWDDGESRETIENGDYTLISFEATENDVKIRVQKADYITGLTELAWDTLRVFGLQEQPAEVLADGEPVYFEYDSGLKVLSVTEMGMVDITIDHNITWIAFTSFLHPAYIFIFLNVCLSRDEGFRNHTEDVHVTPVDTDRFDCYPEPNANQIKCESRGCIWAQPQSDENAPWCYYPSVYGYEITGEPLETTLGKTMEVLWIDDIPKRYSDDVSTTIEKLRVDIEHQTDTRLRIKIYDENANRYEVPLQLPEVTTKAESPLYAVEYIDSPFSLQIQRIDTGTIIFDTSVGGFTYTNQFIQMSTKFPSSNVYGFGEHNHRQYRHNLDWKTWAIFTRDIEPVVKWNLYGAHALHMCIEDDGNAHGVLLLNSNAMDIVLQPTPALTYRTIGGILDFYVFLGPSPEDIVNQYTVQVIGPPMMPPYWALGFQLCKWGYESLDEVKGIVEDMRAQGIPQDVQYADVDHMSNYRDFTVDPVNWAGLGEFFEELHEYGQHGIIILDHAIHSKEGNGYLPFDTGEEMHVWINETDGITPLEGEMWPGLTYFPDFTNPVTQIWWTAHCVDFHEEVPYDALWIDMDEPSNFVQGSTSDPPCNNNSLNFPPYLPKIRGSLMYDDSICMDSVQYLGTHYDVHSLYGHSMSVMTHEALKTVFPNKRSMTLTRSQFTGTGHVAGHWSGDNQSQWRQIPWSIIAMLEYSLFGFPYMGSDICGFWYNTTESMCQRWHQLGAFYPYSRNHNADGWTHQHPTVWSDDVIDNIRYILLERYKLLPFLYTLFFRAYTEGSTVVRPFAHEFPTDKQSLVVETQFLWGPCFMVTPVMKEGEEIPEANRGTTVTLDAPMDYIPLHVRGGYVIPTQEPNTTTTLSRQNSFGMIVALGSGQLNEATGSLFWDDGDSRETIENGTYTLISFSATNGNVDITVEKTGYTMYLTDLSWNTLRVFGLQDKPTEVFADGVSVAFEYNSELKVMEVNELGMKDVTANHQVTWS</sequence>